<evidence type="ECO:0000313" key="2">
    <source>
        <dbReference type="EMBL" id="KAK1163990.1"/>
    </source>
</evidence>
<dbReference type="Pfam" id="PF17653">
    <property type="entry name" value="DUF5522"/>
    <property type="match status" value="1"/>
</dbReference>
<keyword evidence="3" id="KW-1185">Reference proteome</keyword>
<dbReference type="PANTHER" id="PTHR21037">
    <property type="entry name" value="39S RIBOSOMAL PROTEIN L14, MITOCHONDRIAL"/>
    <property type="match status" value="1"/>
</dbReference>
<feature type="compositionally biased region" description="Basic and acidic residues" evidence="1">
    <location>
        <begin position="1"/>
        <end position="15"/>
    </location>
</feature>
<reference evidence="2" key="1">
    <citation type="submission" date="2022-02" db="EMBL/GenBank/DDBJ databases">
        <title>Atlantic sturgeon de novo genome assembly.</title>
        <authorList>
            <person name="Stock M."/>
            <person name="Klopp C."/>
            <person name="Guiguen Y."/>
            <person name="Cabau C."/>
            <person name="Parinello H."/>
            <person name="Santidrian Yebra-Pimentel E."/>
            <person name="Kuhl H."/>
            <person name="Dirks R.P."/>
            <person name="Guessner J."/>
            <person name="Wuertz S."/>
            <person name="Du K."/>
            <person name="Schartl M."/>
        </authorList>
    </citation>
    <scope>NUCLEOTIDE SEQUENCE</scope>
    <source>
        <strain evidence="2">STURGEONOMICS-FGT-2020</strain>
        <tissue evidence="2">Whole blood</tissue>
    </source>
</reference>
<proteinExistence type="predicted"/>
<protein>
    <submittedName>
        <fullName evidence="2">Uncharacterized protein</fullName>
    </submittedName>
</protein>
<dbReference type="PANTHER" id="PTHR21037:SF2">
    <property type="entry name" value="SIMILAR TO NOVEL PROTEIN"/>
    <property type="match status" value="1"/>
</dbReference>
<gene>
    <name evidence="2" type="ORF">AOXY_G15962</name>
</gene>
<dbReference type="EMBL" id="JAGXEW010000014">
    <property type="protein sequence ID" value="KAK1163990.1"/>
    <property type="molecule type" value="Genomic_DNA"/>
</dbReference>
<organism evidence="2 3">
    <name type="scientific">Acipenser oxyrinchus oxyrinchus</name>
    <dbReference type="NCBI Taxonomy" id="40147"/>
    <lineage>
        <taxon>Eukaryota</taxon>
        <taxon>Metazoa</taxon>
        <taxon>Chordata</taxon>
        <taxon>Craniata</taxon>
        <taxon>Vertebrata</taxon>
        <taxon>Euteleostomi</taxon>
        <taxon>Actinopterygii</taxon>
        <taxon>Chondrostei</taxon>
        <taxon>Acipenseriformes</taxon>
        <taxon>Acipenseridae</taxon>
        <taxon>Acipenser</taxon>
    </lineage>
</organism>
<evidence type="ECO:0000256" key="1">
    <source>
        <dbReference type="SAM" id="MobiDB-lite"/>
    </source>
</evidence>
<name>A0AAD8D7K1_ACIOX</name>
<dbReference type="InterPro" id="IPR040807">
    <property type="entry name" value="DUF5522"/>
</dbReference>
<feature type="region of interest" description="Disordered" evidence="1">
    <location>
        <begin position="1"/>
        <end position="27"/>
    </location>
</feature>
<dbReference type="Proteomes" id="UP001230051">
    <property type="component" value="Unassembled WGS sequence"/>
</dbReference>
<sequence length="155" mass="17706">MQNEKDSKTHGEYKNNDAVSENQELSESEKKIIEIHEEACQAGQQTYVDPATGYLVFTRHAHLQRGKCCGSACRHCPYGQVNVKDPAKKKHFNSLFYFKVGPKLTANLSEASTASTRSFIITAVLKRTGFFDAYHRCTFSHWEASKTSRYFWMII</sequence>
<evidence type="ECO:0000313" key="3">
    <source>
        <dbReference type="Proteomes" id="UP001230051"/>
    </source>
</evidence>
<accession>A0AAD8D7K1</accession>
<comment type="caution">
    <text evidence="2">The sequence shown here is derived from an EMBL/GenBank/DDBJ whole genome shotgun (WGS) entry which is preliminary data.</text>
</comment>
<dbReference type="AlphaFoldDB" id="A0AAD8D7K1"/>